<dbReference type="PANTHER" id="PTHR14795:SF0">
    <property type="entry name" value="TRANSMEMBRANE PROTEIN 62"/>
    <property type="match status" value="1"/>
</dbReference>
<dbReference type="Proteomes" id="UP001470230">
    <property type="component" value="Unassembled WGS sequence"/>
</dbReference>
<evidence type="ECO:0000313" key="4">
    <source>
        <dbReference type="EMBL" id="KAK8850209.1"/>
    </source>
</evidence>
<feature type="transmembrane region" description="Helical" evidence="1">
    <location>
        <begin position="521"/>
        <end position="545"/>
    </location>
</feature>
<dbReference type="EMBL" id="JAPFFF010000223">
    <property type="protein sequence ID" value="KAK8835162.1"/>
    <property type="molecule type" value="Genomic_DNA"/>
</dbReference>
<organism evidence="3 5">
    <name type="scientific">Tritrichomonas musculus</name>
    <dbReference type="NCBI Taxonomy" id="1915356"/>
    <lineage>
        <taxon>Eukaryota</taxon>
        <taxon>Metamonada</taxon>
        <taxon>Parabasalia</taxon>
        <taxon>Tritrichomonadida</taxon>
        <taxon>Tritrichomonadidae</taxon>
        <taxon>Tritrichomonas</taxon>
    </lineage>
</organism>
<reference evidence="3 5" key="1">
    <citation type="submission" date="2024-04" db="EMBL/GenBank/DDBJ databases">
        <title>Tritrichomonas musculus Genome.</title>
        <authorList>
            <person name="Alves-Ferreira E."/>
            <person name="Grigg M."/>
            <person name="Lorenzi H."/>
            <person name="Galac M."/>
        </authorList>
    </citation>
    <scope>NUCLEOTIDE SEQUENCE [LARGE SCALE GENOMIC DNA]</scope>
    <source>
        <strain evidence="3 5">EAF2021</strain>
    </source>
</reference>
<dbReference type="PANTHER" id="PTHR14795">
    <property type="entry name" value="HELICASE RELATED"/>
    <property type="match status" value="1"/>
</dbReference>
<sequence length="688" mass="79173">METENHMRARTFLNFVSHYLWLLFIGYAFLLVLCLKSYQEVPEIKSKNSEIHWNSSYNPHIFGFISDSHIASYNFLSINDTESILNIYNKTNAEKILFAGDICDNFGSNSIIKHGQQYINDFIIYQKITSRYPNDFIIAASGNHDEFGVDSYNSTSHFILHYVDFYKNNEIYKDYDNFLISKVKLDDIDIFVLNPYQYPTVSAGLGYYMNLTRDMMDKIEKALMSPSNATARLLLTHFPLSYSMIDVKSSSKKTLTDIVASSNITAILAGHSHLELVIHRKTSLEIHTCAVKKEAENGRGYRFISIDNGGLSDHSFNLKGEMPEALLTYPIPKKYISDQTDFSIENFNEAEARVVHFSENPNLNITATCYCKTNDYKSMPTLLQFQRIIRRNQSLYSIPLKKLCDNSNSNGFSEYQLTFSGDWNYSTTFVVSDSVKLDREILDTDVSFHKSMIIIGIICWIIIFIVWCPFPPLKCFDILSDWIAGNDDHYEPNCANQTAKYVGVIFGFLLMKSQIYNNIPLWIQIVYFLFVLSPIFIPVCFLKSGNSYGFIYFVGYYLKSFAFDYWGVILTSYFILFVLLPSTIIFSEIAYFIQTRKCSYSFLIDVSLALLQFGMIIIVAETSLYQATTFVLTICSPLFVIEPIAIIIMEILSFSKHANLKQQKERKIENESSMHDDIETNIDDKIEL</sequence>
<gene>
    <name evidence="3" type="ORF">M9Y10_018020</name>
    <name evidence="4" type="ORF">M9Y10_018333</name>
</gene>
<evidence type="ECO:0000313" key="3">
    <source>
        <dbReference type="EMBL" id="KAK8835162.1"/>
    </source>
</evidence>
<feature type="transmembrane region" description="Helical" evidence="1">
    <location>
        <begin position="598"/>
        <end position="618"/>
    </location>
</feature>
<keyword evidence="5" id="KW-1185">Reference proteome</keyword>
<feature type="transmembrane region" description="Helical" evidence="1">
    <location>
        <begin position="12"/>
        <end position="33"/>
    </location>
</feature>
<protein>
    <submittedName>
        <fullName evidence="3">Transmembrane protein 62</fullName>
    </submittedName>
</protein>
<dbReference type="InterPro" id="IPR004843">
    <property type="entry name" value="Calcineurin-like_PHP"/>
</dbReference>
<dbReference type="Pfam" id="PF00149">
    <property type="entry name" value="Metallophos"/>
    <property type="match status" value="1"/>
</dbReference>
<dbReference type="Gene3D" id="3.60.21.10">
    <property type="match status" value="1"/>
</dbReference>
<keyword evidence="1" id="KW-1133">Transmembrane helix</keyword>
<dbReference type="SUPFAM" id="SSF56300">
    <property type="entry name" value="Metallo-dependent phosphatases"/>
    <property type="match status" value="1"/>
</dbReference>
<evidence type="ECO:0000313" key="5">
    <source>
        <dbReference type="Proteomes" id="UP001470230"/>
    </source>
</evidence>
<proteinExistence type="predicted"/>
<comment type="caution">
    <text evidence="3">The sequence shown here is derived from an EMBL/GenBank/DDBJ whole genome shotgun (WGS) entry which is preliminary data.</text>
</comment>
<name>A0ABR2GML6_9EUKA</name>
<evidence type="ECO:0000256" key="1">
    <source>
        <dbReference type="SAM" id="Phobius"/>
    </source>
</evidence>
<dbReference type="InterPro" id="IPR029052">
    <property type="entry name" value="Metallo-depent_PP-like"/>
</dbReference>
<evidence type="ECO:0000259" key="2">
    <source>
        <dbReference type="Pfam" id="PF00149"/>
    </source>
</evidence>
<accession>A0ABR2GML6</accession>
<keyword evidence="1 3" id="KW-0812">Transmembrane</keyword>
<feature type="transmembrane region" description="Helical" evidence="1">
    <location>
        <begin position="565"/>
        <end position="586"/>
    </location>
</feature>
<dbReference type="EMBL" id="JAPFFF010000024">
    <property type="protein sequence ID" value="KAK8850209.1"/>
    <property type="molecule type" value="Genomic_DNA"/>
</dbReference>
<keyword evidence="1" id="KW-0472">Membrane</keyword>
<feature type="domain" description="Calcineurin-like phosphoesterase" evidence="2">
    <location>
        <begin position="62"/>
        <end position="273"/>
    </location>
</feature>
<feature type="transmembrane region" description="Helical" evidence="1">
    <location>
        <begin position="630"/>
        <end position="654"/>
    </location>
</feature>
<feature type="transmembrane region" description="Helical" evidence="1">
    <location>
        <begin position="452"/>
        <end position="470"/>
    </location>
</feature>